<feature type="compositionally biased region" description="Polar residues" evidence="13">
    <location>
        <begin position="44"/>
        <end position="59"/>
    </location>
</feature>
<evidence type="ECO:0000259" key="14">
    <source>
        <dbReference type="Pfam" id="PF03801"/>
    </source>
</evidence>
<feature type="coiled-coil region" evidence="12">
    <location>
        <begin position="261"/>
        <end position="323"/>
    </location>
</feature>
<keyword evidence="5 11" id="KW-0498">Mitosis</keyword>
<comment type="subunit">
    <text evidence="2">Component of the NDC80 complex, which consists of NDC80, NUF2, SPC24 and SPC25.</text>
</comment>
<evidence type="ECO:0000256" key="10">
    <source>
        <dbReference type="ARBA" id="ARBA00023328"/>
    </source>
</evidence>
<dbReference type="Gene3D" id="1.10.418.30">
    <property type="entry name" value="Ncd80 complex, Ncd80 subunit"/>
    <property type="match status" value="1"/>
</dbReference>
<feature type="domain" description="DUF5595" evidence="15">
    <location>
        <begin position="241"/>
        <end position="299"/>
    </location>
</feature>
<evidence type="ECO:0000256" key="6">
    <source>
        <dbReference type="ARBA" id="ARBA00022838"/>
    </source>
</evidence>
<comment type="subcellular location">
    <subcellularLocation>
        <location evidence="11">Chromosome</location>
        <location evidence="11">Centromere</location>
        <location evidence="11">Kinetochore</location>
    </subcellularLocation>
    <subcellularLocation>
        <location evidence="11">Nucleus</location>
    </subcellularLocation>
</comment>
<protein>
    <recommendedName>
        <fullName evidence="11">Kinetochore protein NDC80</fullName>
    </recommendedName>
</protein>
<keyword evidence="7 12" id="KW-0175">Coiled coil</keyword>
<dbReference type="PANTHER" id="PTHR10643">
    <property type="entry name" value="KINETOCHORE PROTEIN NDC80"/>
    <property type="match status" value="1"/>
</dbReference>
<dbReference type="OrthoDB" id="7459479at2759"/>
<dbReference type="EMBL" id="LMYN01000124">
    <property type="protein sequence ID" value="KRZ99706.1"/>
    <property type="molecule type" value="Genomic_DNA"/>
</dbReference>
<keyword evidence="9 11" id="KW-0131">Cell cycle</keyword>
<dbReference type="Pfam" id="PF03801">
    <property type="entry name" value="Ndc80_HEC"/>
    <property type="match status" value="1"/>
</dbReference>
<evidence type="ECO:0000259" key="15">
    <source>
        <dbReference type="Pfam" id="PF18077"/>
    </source>
</evidence>
<dbReference type="GeneID" id="26841524"/>
<evidence type="ECO:0000313" key="16">
    <source>
        <dbReference type="EMBL" id="KRZ99706.1"/>
    </source>
</evidence>
<keyword evidence="10 11" id="KW-0137">Centromere</keyword>
<evidence type="ECO:0000256" key="7">
    <source>
        <dbReference type="ARBA" id="ARBA00023054"/>
    </source>
</evidence>
<evidence type="ECO:0000256" key="13">
    <source>
        <dbReference type="SAM" id="MobiDB-lite"/>
    </source>
</evidence>
<name>A0A0V1PU07_9ASCO</name>
<dbReference type="GO" id="GO:0005634">
    <property type="term" value="C:nucleus"/>
    <property type="evidence" value="ECO:0007669"/>
    <property type="project" value="UniProtKB-SubCell"/>
</dbReference>
<dbReference type="FunFam" id="1.10.418.30:FF:000001">
    <property type="entry name" value="Probable kinetochore protein ndc80"/>
    <property type="match status" value="1"/>
</dbReference>
<evidence type="ECO:0000256" key="11">
    <source>
        <dbReference type="RuleBase" id="RU368072"/>
    </source>
</evidence>
<sequence length="644" mass="75343">MNNIPQTSSLLRKNNGKRLSMASAARTSLLGNLNLNGTSGGASGRNSNIIDSSSLSMGNSGKRRSLLSTPASVNRRRQSSLLQAPMLSSQMSSQSQQASQQTQAPSNQDQRPLRDKNYQALIQQEIYDFLLANKFELEMNHPLTFKTLKQPTQKDFVVIFQFLYNKIDPYYRFTKSIETEVFLLLKILNYPYLDGINRSQISAVGGQNWPNFLGMLYWLVKLNLSVLNLNSKVDLISPDDEFDKIFINYITQSYRAFIDERDDYSEYYDEMKTRFDELNNNIIQDIEDLTNENAELLNQYNELNGQLDILENSEKKSKALENDLIKFKAYIETMESRKLKWSEILNKITQEIGNCEVELNNIESIKKDYEAQIGQQGLTPNDIDNLNNERDKLSKSIDLISNNLEDLKDVYHNKQINLQKNYQSLENFLKQYNNLIYKIQLKNHNYDYNFEINFRNNTILNETPDLLKPNEIINKNLKDEKIQLLNYKSIINTNIHKYQDEQIKLQEQIDLISELIMERREEIETLEAKLTANKSTYDEIYETMINDTTTYSMQIEKLERELRSIKINTNQGFIEVENKFQNIQIEYDELLYEIHSNRSILHDKIQKIIESTIGFKINIQLNLEDLENLAFDEFEKEDKKLNKN</sequence>
<keyword evidence="8 11" id="KW-0539">Nucleus</keyword>
<dbReference type="RefSeq" id="XP_015465809.1">
    <property type="nucleotide sequence ID" value="XM_015613344.1"/>
</dbReference>
<feature type="region of interest" description="Disordered" evidence="13">
    <location>
        <begin position="37"/>
        <end position="112"/>
    </location>
</feature>
<dbReference type="GO" id="GO:0051301">
    <property type="term" value="P:cell division"/>
    <property type="evidence" value="ECO:0007669"/>
    <property type="project" value="UniProtKB-UniRule"/>
</dbReference>
<dbReference type="AlphaFoldDB" id="A0A0V1PU07"/>
<evidence type="ECO:0000256" key="2">
    <source>
        <dbReference type="ARBA" id="ARBA00011562"/>
    </source>
</evidence>
<dbReference type="InterPro" id="IPR038273">
    <property type="entry name" value="Ndc80_sf"/>
</dbReference>
<comment type="similarity">
    <text evidence="1 11">Belongs to the NDC80/HEC1 family.</text>
</comment>
<dbReference type="InterPro" id="IPR055260">
    <property type="entry name" value="Ndc80_CH"/>
</dbReference>
<dbReference type="GO" id="GO:0051315">
    <property type="term" value="P:attachment of mitotic spindle microtubules to kinetochore"/>
    <property type="evidence" value="ECO:0007669"/>
    <property type="project" value="UniProtKB-UniRule"/>
</dbReference>
<feature type="coiled-coil region" evidence="12">
    <location>
        <begin position="352"/>
        <end position="410"/>
    </location>
</feature>
<comment type="function">
    <text evidence="11">Acts as a component of the essential kinetochore-associated NDC80 complex, which is required for chromosome segregation and spindle checkpoint activity.</text>
</comment>
<feature type="domain" description="Kinetochore protein Ndc80 CH" evidence="14">
    <location>
        <begin position="78"/>
        <end position="223"/>
    </location>
</feature>
<dbReference type="Pfam" id="PF18077">
    <property type="entry name" value="DUF5595"/>
    <property type="match status" value="1"/>
</dbReference>
<evidence type="ECO:0000256" key="8">
    <source>
        <dbReference type="ARBA" id="ARBA00023242"/>
    </source>
</evidence>
<keyword evidence="6 11" id="KW-0995">Kinetochore</keyword>
<organism evidence="16 17">
    <name type="scientific">Debaryomyces fabryi</name>
    <dbReference type="NCBI Taxonomy" id="58627"/>
    <lineage>
        <taxon>Eukaryota</taxon>
        <taxon>Fungi</taxon>
        <taxon>Dikarya</taxon>
        <taxon>Ascomycota</taxon>
        <taxon>Saccharomycotina</taxon>
        <taxon>Pichiomycetes</taxon>
        <taxon>Debaryomycetaceae</taxon>
        <taxon>Debaryomyces</taxon>
    </lineage>
</organism>
<proteinExistence type="inferred from homology"/>
<dbReference type="Proteomes" id="UP000054251">
    <property type="component" value="Unassembled WGS sequence"/>
</dbReference>
<evidence type="ECO:0000256" key="12">
    <source>
        <dbReference type="SAM" id="Coils"/>
    </source>
</evidence>
<reference evidence="16 17" key="1">
    <citation type="submission" date="2015-11" db="EMBL/GenBank/DDBJ databases">
        <title>The genome of Debaryomyces fabryi.</title>
        <authorList>
            <person name="Tafer H."/>
            <person name="Lopandic K."/>
        </authorList>
    </citation>
    <scope>NUCLEOTIDE SEQUENCE [LARGE SCALE GENOMIC DNA]</scope>
    <source>
        <strain evidence="16 17">CBS 789</strain>
    </source>
</reference>
<dbReference type="Gene3D" id="6.10.250.1950">
    <property type="match status" value="1"/>
</dbReference>
<evidence type="ECO:0000256" key="4">
    <source>
        <dbReference type="ARBA" id="ARBA00022618"/>
    </source>
</evidence>
<accession>A0A0V1PU07</accession>
<keyword evidence="17" id="KW-1185">Reference proteome</keyword>
<comment type="caution">
    <text evidence="16">The sequence shown here is derived from an EMBL/GenBank/DDBJ whole genome shotgun (WGS) entry which is preliminary data.</text>
</comment>
<evidence type="ECO:0000256" key="1">
    <source>
        <dbReference type="ARBA" id="ARBA00007050"/>
    </source>
</evidence>
<evidence type="ECO:0000256" key="9">
    <source>
        <dbReference type="ARBA" id="ARBA00023306"/>
    </source>
</evidence>
<feature type="compositionally biased region" description="Low complexity" evidence="13">
    <location>
        <begin position="79"/>
        <end position="106"/>
    </location>
</feature>
<evidence type="ECO:0000256" key="3">
    <source>
        <dbReference type="ARBA" id="ARBA00022454"/>
    </source>
</evidence>
<dbReference type="PANTHER" id="PTHR10643:SF2">
    <property type="entry name" value="KINETOCHORE PROTEIN NDC80 HOMOLOG"/>
    <property type="match status" value="1"/>
</dbReference>
<keyword evidence="3 11" id="KW-0158">Chromosome</keyword>
<dbReference type="GO" id="GO:0031262">
    <property type="term" value="C:Ndc80 complex"/>
    <property type="evidence" value="ECO:0007669"/>
    <property type="project" value="UniProtKB-UniRule"/>
</dbReference>
<keyword evidence="4 11" id="KW-0132">Cell division</keyword>
<gene>
    <name evidence="16" type="ORF">AC631_04515</name>
</gene>
<dbReference type="InterPro" id="IPR005550">
    <property type="entry name" value="Kinetochore_Ndc80"/>
</dbReference>
<evidence type="ECO:0000313" key="17">
    <source>
        <dbReference type="Proteomes" id="UP000054251"/>
    </source>
</evidence>
<evidence type="ECO:0000256" key="5">
    <source>
        <dbReference type="ARBA" id="ARBA00022776"/>
    </source>
</evidence>
<dbReference type="InterPro" id="IPR040967">
    <property type="entry name" value="DUF5595"/>
</dbReference>